<dbReference type="AlphaFoldDB" id="A0A8D8BJN7"/>
<name>A0A8D8BJN7_CULPI</name>
<feature type="region of interest" description="Disordered" evidence="1">
    <location>
        <begin position="63"/>
        <end position="103"/>
    </location>
</feature>
<reference evidence="2" key="1">
    <citation type="submission" date="2021-05" db="EMBL/GenBank/DDBJ databases">
        <authorList>
            <person name="Alioto T."/>
            <person name="Alioto T."/>
            <person name="Gomez Garrido J."/>
        </authorList>
    </citation>
    <scope>NUCLEOTIDE SEQUENCE</scope>
</reference>
<dbReference type="EMBL" id="HBUE01077057">
    <property type="protein sequence ID" value="CAG6475653.1"/>
    <property type="molecule type" value="Transcribed_RNA"/>
</dbReference>
<protein>
    <submittedName>
        <fullName evidence="2">(northern house mosquito) hypothetical protein</fullName>
    </submittedName>
</protein>
<evidence type="ECO:0000313" key="2">
    <source>
        <dbReference type="EMBL" id="CAG6475653.1"/>
    </source>
</evidence>
<evidence type="ECO:0000256" key="1">
    <source>
        <dbReference type="SAM" id="MobiDB-lite"/>
    </source>
</evidence>
<accession>A0A8D8BJN7</accession>
<proteinExistence type="predicted"/>
<organism evidence="2">
    <name type="scientific">Culex pipiens</name>
    <name type="common">House mosquito</name>
    <dbReference type="NCBI Taxonomy" id="7175"/>
    <lineage>
        <taxon>Eukaryota</taxon>
        <taxon>Metazoa</taxon>
        <taxon>Ecdysozoa</taxon>
        <taxon>Arthropoda</taxon>
        <taxon>Hexapoda</taxon>
        <taxon>Insecta</taxon>
        <taxon>Pterygota</taxon>
        <taxon>Neoptera</taxon>
        <taxon>Endopterygota</taxon>
        <taxon>Diptera</taxon>
        <taxon>Nematocera</taxon>
        <taxon>Culicoidea</taxon>
        <taxon>Culicidae</taxon>
        <taxon>Culicinae</taxon>
        <taxon>Culicini</taxon>
        <taxon>Culex</taxon>
        <taxon>Culex</taxon>
    </lineage>
</organism>
<sequence length="103" mass="11183">MPYVTIRQLPASKLVLYSHATLQIAFSFQKQSLSQISCDFFIPRSSKMAAAAVTTDQPAEKSIVVPPRVSSQSQSAGKTTRILGGHSQEMAERKISSEKVLAS</sequence>